<feature type="compositionally biased region" description="Basic residues" evidence="5">
    <location>
        <begin position="305"/>
        <end position="316"/>
    </location>
</feature>
<dbReference type="GO" id="GO:0010628">
    <property type="term" value="P:positive regulation of gene expression"/>
    <property type="evidence" value="ECO:0007669"/>
    <property type="project" value="TreeGrafter"/>
</dbReference>
<evidence type="ECO:0000256" key="1">
    <source>
        <dbReference type="ARBA" id="ARBA00009437"/>
    </source>
</evidence>
<dbReference type="GO" id="GO:0003700">
    <property type="term" value="F:DNA-binding transcription factor activity"/>
    <property type="evidence" value="ECO:0007669"/>
    <property type="project" value="InterPro"/>
</dbReference>
<dbReference type="SUPFAM" id="SSF53850">
    <property type="entry name" value="Periplasmic binding protein-like II"/>
    <property type="match status" value="1"/>
</dbReference>
<feature type="domain" description="HTH lysR-type" evidence="6">
    <location>
        <begin position="1"/>
        <end position="53"/>
    </location>
</feature>
<gene>
    <name evidence="7" type="ORF">GWK16_06400</name>
</gene>
<dbReference type="EMBL" id="JABBKX010000002">
    <property type="protein sequence ID" value="NMJ40864.1"/>
    <property type="molecule type" value="Genomic_DNA"/>
</dbReference>
<evidence type="ECO:0000256" key="3">
    <source>
        <dbReference type="ARBA" id="ARBA00023125"/>
    </source>
</evidence>
<name>A0A848E8T4_9PROT</name>
<evidence type="ECO:0000256" key="4">
    <source>
        <dbReference type="ARBA" id="ARBA00023163"/>
    </source>
</evidence>
<dbReference type="PANTHER" id="PTHR30427">
    <property type="entry name" value="TRANSCRIPTIONAL ACTIVATOR PROTEIN LYSR"/>
    <property type="match status" value="1"/>
</dbReference>
<dbReference type="Pfam" id="PF00126">
    <property type="entry name" value="HTH_1"/>
    <property type="match status" value="1"/>
</dbReference>
<dbReference type="PRINTS" id="PR00039">
    <property type="entry name" value="HTHLYSR"/>
</dbReference>
<dbReference type="Pfam" id="PF03466">
    <property type="entry name" value="LysR_substrate"/>
    <property type="match status" value="1"/>
</dbReference>
<dbReference type="InterPro" id="IPR036388">
    <property type="entry name" value="WH-like_DNA-bd_sf"/>
</dbReference>
<dbReference type="PANTHER" id="PTHR30427:SF1">
    <property type="entry name" value="TRANSCRIPTIONAL ACTIVATOR PROTEIN LYSR"/>
    <property type="match status" value="1"/>
</dbReference>
<dbReference type="Gene3D" id="3.40.190.290">
    <property type="match status" value="1"/>
</dbReference>
<dbReference type="AlphaFoldDB" id="A0A848E8T4"/>
<organism evidence="7 8">
    <name type="scientific">Neoroseomonas marina</name>
    <dbReference type="NCBI Taxonomy" id="1232220"/>
    <lineage>
        <taxon>Bacteria</taxon>
        <taxon>Pseudomonadati</taxon>
        <taxon>Pseudomonadota</taxon>
        <taxon>Alphaproteobacteria</taxon>
        <taxon>Acetobacterales</taxon>
        <taxon>Acetobacteraceae</taxon>
        <taxon>Neoroseomonas</taxon>
    </lineage>
</organism>
<evidence type="ECO:0000313" key="7">
    <source>
        <dbReference type="EMBL" id="NMJ40864.1"/>
    </source>
</evidence>
<dbReference type="InterPro" id="IPR005119">
    <property type="entry name" value="LysR_subst-bd"/>
</dbReference>
<feature type="region of interest" description="Disordered" evidence="5">
    <location>
        <begin position="294"/>
        <end position="316"/>
    </location>
</feature>
<accession>A0A848E8T4</accession>
<reference evidence="7 8" key="1">
    <citation type="submission" date="2020-03" db="EMBL/GenBank/DDBJ databases">
        <authorList>
            <person name="Sun Q."/>
        </authorList>
    </citation>
    <scope>NUCLEOTIDE SEQUENCE [LARGE SCALE GENOMIC DNA]</scope>
    <source>
        <strain evidence="7 8">JC162</strain>
    </source>
</reference>
<evidence type="ECO:0000256" key="5">
    <source>
        <dbReference type="SAM" id="MobiDB-lite"/>
    </source>
</evidence>
<keyword evidence="8" id="KW-1185">Reference proteome</keyword>
<dbReference type="GO" id="GO:0043565">
    <property type="term" value="F:sequence-specific DNA binding"/>
    <property type="evidence" value="ECO:0007669"/>
    <property type="project" value="TreeGrafter"/>
</dbReference>
<evidence type="ECO:0000256" key="2">
    <source>
        <dbReference type="ARBA" id="ARBA00023015"/>
    </source>
</evidence>
<protein>
    <submittedName>
        <fullName evidence="7">LysR family transcriptional regulator</fullName>
    </submittedName>
</protein>
<dbReference type="RefSeq" id="WP_170053125.1">
    <property type="nucleotide sequence ID" value="NZ_JABBKX010000002.1"/>
</dbReference>
<keyword evidence="3" id="KW-0238">DNA-binding</keyword>
<comment type="caution">
    <text evidence="7">The sequence shown here is derived from an EMBL/GenBank/DDBJ whole genome shotgun (WGS) entry which is preliminary data.</text>
</comment>
<evidence type="ECO:0000313" key="8">
    <source>
        <dbReference type="Proteomes" id="UP000548582"/>
    </source>
</evidence>
<keyword evidence="4" id="KW-0804">Transcription</keyword>
<keyword evidence="2" id="KW-0805">Transcription regulation</keyword>
<proteinExistence type="inferred from homology"/>
<dbReference type="SUPFAM" id="SSF46785">
    <property type="entry name" value="Winged helix' DNA-binding domain"/>
    <property type="match status" value="1"/>
</dbReference>
<dbReference type="Proteomes" id="UP000548582">
    <property type="component" value="Unassembled WGS sequence"/>
</dbReference>
<sequence length="316" mass="34075">MALFKEIYWSGSITGGAARTGVSQPSASRMLRHLEQQLGYTLFERSEGRIRPTQEAQILIQEVDAVFLRVEQTASVARRLARGAGERIAVVCVHMLATSSLPRVMGRLHRRFPGLEIELDTKGQAEQVNLLLSRGADVGIATGPEPPPSLASRVFGRSRLVAVLPASHPLASREVVMLDDYARYPCILGSDRDPLGGLAKSLFARHGIQPNVKLTIGSPLFCYEAVRTFGHLAIAGPMTTAAMGKSPGIAIRPIEPAADYAIYALWNVGAAPSAARDAFLALLAEDLQPLLDASSQASPREAARTRKAPVARRRAR</sequence>
<evidence type="ECO:0000259" key="6">
    <source>
        <dbReference type="PROSITE" id="PS50931"/>
    </source>
</evidence>
<dbReference type="PROSITE" id="PS50931">
    <property type="entry name" value="HTH_LYSR"/>
    <property type="match status" value="1"/>
</dbReference>
<comment type="similarity">
    <text evidence="1">Belongs to the LysR transcriptional regulatory family.</text>
</comment>
<dbReference type="Gene3D" id="1.10.10.10">
    <property type="entry name" value="Winged helix-like DNA-binding domain superfamily/Winged helix DNA-binding domain"/>
    <property type="match status" value="1"/>
</dbReference>
<dbReference type="InterPro" id="IPR000847">
    <property type="entry name" value="LysR_HTH_N"/>
</dbReference>
<dbReference type="InterPro" id="IPR036390">
    <property type="entry name" value="WH_DNA-bd_sf"/>
</dbReference>